<protein>
    <submittedName>
        <fullName evidence="2">Uncharacterized protein</fullName>
    </submittedName>
</protein>
<evidence type="ECO:0000313" key="3">
    <source>
        <dbReference type="Proteomes" id="UP001179121"/>
    </source>
</evidence>
<dbReference type="EMBL" id="OX365700">
    <property type="protein sequence ID" value="CAI4033128.1"/>
    <property type="molecule type" value="Genomic_DNA"/>
</dbReference>
<proteinExistence type="predicted"/>
<sequence length="49" mass="5504">MVARSPGRLDSDGHTIQDKFLRVKWDSISDEPDQDPTRVPKAANNSPVR</sequence>
<dbReference type="Proteomes" id="UP001179121">
    <property type="component" value="Chromosome"/>
</dbReference>
<gene>
    <name evidence="2" type="ORF">DNFV4_03561</name>
</gene>
<feature type="region of interest" description="Disordered" evidence="1">
    <location>
        <begin position="26"/>
        <end position="49"/>
    </location>
</feature>
<reference evidence="2" key="1">
    <citation type="submission" date="2022-10" db="EMBL/GenBank/DDBJ databases">
        <authorList>
            <person name="Koch H."/>
        </authorList>
    </citation>
    <scope>NUCLEOTIDE SEQUENCE</scope>
    <source>
        <strain evidence="2">DNF</strain>
    </source>
</reference>
<accession>A0AA86N1L7</accession>
<evidence type="ECO:0000256" key="1">
    <source>
        <dbReference type="SAM" id="MobiDB-lite"/>
    </source>
</evidence>
<dbReference type="AlphaFoldDB" id="A0AA86N1L7"/>
<keyword evidence="3" id="KW-1185">Reference proteome</keyword>
<evidence type="ECO:0000313" key="2">
    <source>
        <dbReference type="EMBL" id="CAI4033128.1"/>
    </source>
</evidence>
<dbReference type="KEGG" id="nti:DNFV4_03561"/>
<organism evidence="2 3">
    <name type="scientific">Nitrospira tepida</name>
    <dbReference type="NCBI Taxonomy" id="2973512"/>
    <lineage>
        <taxon>Bacteria</taxon>
        <taxon>Pseudomonadati</taxon>
        <taxon>Nitrospirota</taxon>
        <taxon>Nitrospiria</taxon>
        <taxon>Nitrospirales</taxon>
        <taxon>Nitrospiraceae</taxon>
        <taxon>Nitrospira</taxon>
    </lineage>
</organism>
<name>A0AA86N1L7_9BACT</name>